<reference evidence="1 2" key="1">
    <citation type="submission" date="2021-02" db="EMBL/GenBank/DDBJ databases">
        <title>Leishmania (Mundinia) enrietti genome sequencing and assembly.</title>
        <authorList>
            <person name="Almutairi H."/>
            <person name="Gatherer D."/>
        </authorList>
    </citation>
    <scope>NUCLEOTIDE SEQUENCE [LARGE SCALE GENOMIC DNA]</scope>
    <source>
        <strain evidence="1">CUR178</strain>
    </source>
</reference>
<dbReference type="KEGG" id="lenr:94167537"/>
<organism evidence="1 2">
    <name type="scientific">Leishmania enriettii</name>
    <dbReference type="NCBI Taxonomy" id="5663"/>
    <lineage>
        <taxon>Eukaryota</taxon>
        <taxon>Discoba</taxon>
        <taxon>Euglenozoa</taxon>
        <taxon>Kinetoplastea</taxon>
        <taxon>Metakinetoplastina</taxon>
        <taxon>Trypanosomatida</taxon>
        <taxon>Trypanosomatidae</taxon>
        <taxon>Leishmaniinae</taxon>
        <taxon>Leishmania</taxon>
    </lineage>
</organism>
<sequence>MPSVVTAPSTLRADLATCAAIVCHAPAEGGFADESDASKSAASVTLRRLSIASPHSASKAAEAVVHDALKLLAGDNTVAPAYRVRGELALESHIRPHSRGRVA</sequence>
<evidence type="ECO:0000313" key="2">
    <source>
        <dbReference type="Proteomes" id="UP000674179"/>
    </source>
</evidence>
<dbReference type="Proteomes" id="UP000674179">
    <property type="component" value="Chromosome 36"/>
</dbReference>
<dbReference type="RefSeq" id="XP_067688130.1">
    <property type="nucleotide sequence ID" value="XM_067832027.1"/>
</dbReference>
<comment type="caution">
    <text evidence="1">The sequence shown here is derived from an EMBL/GenBank/DDBJ whole genome shotgun (WGS) entry which is preliminary data.</text>
</comment>
<accession>A0A836K9S6</accession>
<name>A0A836K9S6_LEIEN</name>
<dbReference type="AlphaFoldDB" id="A0A836K9S6"/>
<protein>
    <submittedName>
        <fullName evidence="1">Uncharacterized protein</fullName>
    </submittedName>
</protein>
<dbReference type="GeneID" id="94167537"/>
<dbReference type="EMBL" id="JAFHKP010000036">
    <property type="protein sequence ID" value="KAG5465531.1"/>
    <property type="molecule type" value="Genomic_DNA"/>
</dbReference>
<evidence type="ECO:0000313" key="1">
    <source>
        <dbReference type="EMBL" id="KAG5465531.1"/>
    </source>
</evidence>
<proteinExistence type="predicted"/>
<gene>
    <name evidence="1" type="ORF">CUR178_00236</name>
</gene>
<keyword evidence="2" id="KW-1185">Reference proteome</keyword>